<organism evidence="4 5">
    <name type="scientific">Phytophthora infestans</name>
    <name type="common">Potato late blight agent</name>
    <name type="synonym">Botrytis infestans</name>
    <dbReference type="NCBI Taxonomy" id="4787"/>
    <lineage>
        <taxon>Eukaryota</taxon>
        <taxon>Sar</taxon>
        <taxon>Stramenopiles</taxon>
        <taxon>Oomycota</taxon>
        <taxon>Peronosporomycetes</taxon>
        <taxon>Peronosporales</taxon>
        <taxon>Peronosporaceae</taxon>
        <taxon>Phytophthora</taxon>
    </lineage>
</organism>
<dbReference type="InterPro" id="IPR027806">
    <property type="entry name" value="HARBI1_dom"/>
</dbReference>
<name>A0A8S9UJV7_PHYIN</name>
<proteinExistence type="predicted"/>
<keyword evidence="4" id="KW-0378">Hydrolase</keyword>
<keyword evidence="2" id="KW-0479">Metal-binding</keyword>
<evidence type="ECO:0000256" key="2">
    <source>
        <dbReference type="ARBA" id="ARBA00022723"/>
    </source>
</evidence>
<sequence>MPTPPCFVALAAKTVATSVAFVRGIMLQSNVPVNVFTFEAAVAFETMLDDQCYDAWFCRHLHCSQATFQKLLSMLQVHYPTKPFKKYSFERALACTLFHLGLSGGYRKTAQAFGVSKAWCIDNSIVRVLAAMRSTCIALPQNSKAWEDVVEGFSQVRGFPFCCGAMDGTLIAINRPRDFEGWYNRKDHKERFISFDIRHGSWSDTKIFQYSWFGRNIDTLLPRGHHVLADSGYGVSPASMTPYSEKD</sequence>
<comment type="caution">
    <text evidence="4">The sequence shown here is derived from an EMBL/GenBank/DDBJ whole genome shotgun (WGS) entry which is preliminary data.</text>
</comment>
<gene>
    <name evidence="4" type="ORF">GN958_ATG12065</name>
</gene>
<keyword evidence="4" id="KW-0255">Endonuclease</keyword>
<dbReference type="EMBL" id="JAACNO010001637">
    <property type="protein sequence ID" value="KAF4138748.1"/>
    <property type="molecule type" value="Genomic_DNA"/>
</dbReference>
<dbReference type="GO" id="GO:0004519">
    <property type="term" value="F:endonuclease activity"/>
    <property type="evidence" value="ECO:0007669"/>
    <property type="project" value="UniProtKB-KW"/>
</dbReference>
<feature type="domain" description="DDE Tnp4" evidence="3">
    <location>
        <begin position="167"/>
        <end position="244"/>
    </location>
</feature>
<accession>A0A8S9UJV7</accession>
<comment type="cofactor">
    <cofactor evidence="1">
        <name>a divalent metal cation</name>
        <dbReference type="ChEBI" id="CHEBI:60240"/>
    </cofactor>
</comment>
<evidence type="ECO:0000256" key="1">
    <source>
        <dbReference type="ARBA" id="ARBA00001968"/>
    </source>
</evidence>
<protein>
    <submittedName>
        <fullName evidence="4">DDE superfamily endonuclease</fullName>
    </submittedName>
</protein>
<evidence type="ECO:0000313" key="4">
    <source>
        <dbReference type="EMBL" id="KAF4138748.1"/>
    </source>
</evidence>
<dbReference type="Pfam" id="PF13359">
    <property type="entry name" value="DDE_Tnp_4"/>
    <property type="match status" value="1"/>
</dbReference>
<dbReference type="GO" id="GO:0046872">
    <property type="term" value="F:metal ion binding"/>
    <property type="evidence" value="ECO:0007669"/>
    <property type="project" value="UniProtKB-KW"/>
</dbReference>
<dbReference type="AlphaFoldDB" id="A0A8S9UJV7"/>
<feature type="non-terminal residue" evidence="4">
    <location>
        <position position="247"/>
    </location>
</feature>
<reference evidence="4" key="1">
    <citation type="submission" date="2020-03" db="EMBL/GenBank/DDBJ databases">
        <title>Hybrid Assembly of Korean Phytophthora infestans isolates.</title>
        <authorList>
            <person name="Prokchorchik M."/>
            <person name="Lee Y."/>
            <person name="Seo J."/>
            <person name="Cho J.-H."/>
            <person name="Park Y.-E."/>
            <person name="Jang D.-C."/>
            <person name="Im J.-S."/>
            <person name="Choi J.-G."/>
            <person name="Park H.-J."/>
            <person name="Lee G.-B."/>
            <person name="Lee Y.-G."/>
            <person name="Hong S.-Y."/>
            <person name="Cho K."/>
            <person name="Sohn K.H."/>
        </authorList>
    </citation>
    <scope>NUCLEOTIDE SEQUENCE</scope>
    <source>
        <strain evidence="4">KR_2_A2</strain>
    </source>
</reference>
<evidence type="ECO:0000313" key="5">
    <source>
        <dbReference type="Proteomes" id="UP000704712"/>
    </source>
</evidence>
<dbReference type="Proteomes" id="UP000704712">
    <property type="component" value="Unassembled WGS sequence"/>
</dbReference>
<evidence type="ECO:0000259" key="3">
    <source>
        <dbReference type="Pfam" id="PF13359"/>
    </source>
</evidence>
<keyword evidence="4" id="KW-0540">Nuclease</keyword>